<keyword evidence="6" id="KW-1133">Transmembrane helix</keyword>
<proteinExistence type="inferred from homology"/>
<dbReference type="InterPro" id="IPR019533">
    <property type="entry name" value="Peptidase_S26"/>
</dbReference>
<name>A0A1I4PDT0_ENTMU</name>
<dbReference type="PROSITE" id="PS00761">
    <property type="entry name" value="SPASE_I_3"/>
    <property type="match status" value="1"/>
</dbReference>
<keyword evidence="6" id="KW-0812">Transmembrane</keyword>
<evidence type="ECO:0000256" key="5">
    <source>
        <dbReference type="ARBA" id="ARBA00022801"/>
    </source>
</evidence>
<evidence type="ECO:0000256" key="4">
    <source>
        <dbReference type="ARBA" id="ARBA00013208"/>
    </source>
</evidence>
<sequence>MTKKQLYIDRFWLFIKFLLCSIVIAFILRGFILIPVPVEGNSMENVLKQGDMVVMEKFSEIRRFDVVVFQLSDGTIYIKRVIGLPGETISYEKDQLKINDQLIEEPYLSKNIRSDHENAPYTTDFTLEELTGYTELPEDSYFVLGDNRRVSKDSRSFGTISRDEILGKARFVYYPLNEIKWIR</sequence>
<gene>
    <name evidence="7" type="ORF">A5802_000726</name>
</gene>
<dbReference type="EC" id="3.4.21.89" evidence="4 6"/>
<dbReference type="GO" id="GO:0005886">
    <property type="term" value="C:plasma membrane"/>
    <property type="evidence" value="ECO:0007669"/>
    <property type="project" value="UniProtKB-SubCell"/>
</dbReference>
<dbReference type="Pfam" id="PF10502">
    <property type="entry name" value="Peptidase_S26"/>
    <property type="match status" value="1"/>
</dbReference>
<dbReference type="GO" id="GO:0006465">
    <property type="term" value="P:signal peptide processing"/>
    <property type="evidence" value="ECO:0007669"/>
    <property type="project" value="InterPro"/>
</dbReference>
<comment type="similarity">
    <text evidence="3 6">Belongs to the peptidase S26 family.</text>
</comment>
<dbReference type="PRINTS" id="PR00727">
    <property type="entry name" value="LEADERPTASE"/>
</dbReference>
<dbReference type="SUPFAM" id="SSF51306">
    <property type="entry name" value="LexA/Signal peptidase"/>
    <property type="match status" value="1"/>
</dbReference>
<dbReference type="PROSITE" id="PS00760">
    <property type="entry name" value="SPASE_I_2"/>
    <property type="match status" value="1"/>
</dbReference>
<keyword evidence="6" id="KW-0472">Membrane</keyword>
<evidence type="ECO:0000256" key="6">
    <source>
        <dbReference type="RuleBase" id="RU362042"/>
    </source>
</evidence>
<reference evidence="7 8" key="1">
    <citation type="submission" date="2017-05" db="EMBL/GenBank/DDBJ databases">
        <title>The Genome Sequence of Enterococcus mundtii 6B1_DIV0119.</title>
        <authorList>
            <consortium name="The Broad Institute Genomics Platform"/>
            <consortium name="The Broad Institute Genomic Center for Infectious Diseases"/>
            <person name="Earl A."/>
            <person name="Manson A."/>
            <person name="Schwartman J."/>
            <person name="Gilmore M."/>
            <person name="Abouelleil A."/>
            <person name="Cao P."/>
            <person name="Chapman S."/>
            <person name="Cusick C."/>
            <person name="Shea T."/>
            <person name="Young S."/>
            <person name="Neafsey D."/>
            <person name="Nusbaum C."/>
            <person name="Birren B."/>
        </authorList>
    </citation>
    <scope>NUCLEOTIDE SEQUENCE [LARGE SCALE GENOMIC DNA]</scope>
    <source>
        <strain evidence="7 8">6B1_DIV0119</strain>
    </source>
</reference>
<dbReference type="GeneID" id="60999035"/>
<keyword evidence="6" id="KW-0645">Protease</keyword>
<dbReference type="PANTHER" id="PTHR43390:SF1">
    <property type="entry name" value="CHLOROPLAST PROCESSING PEPTIDASE"/>
    <property type="match status" value="1"/>
</dbReference>
<dbReference type="NCBIfam" id="TIGR02227">
    <property type="entry name" value="sigpep_I_bact"/>
    <property type="match status" value="1"/>
</dbReference>
<feature type="transmembrane region" description="Helical" evidence="6">
    <location>
        <begin position="12"/>
        <end position="34"/>
    </location>
</feature>
<evidence type="ECO:0000313" key="7">
    <source>
        <dbReference type="EMBL" id="OTP26992.1"/>
    </source>
</evidence>
<dbReference type="InterPro" id="IPR019758">
    <property type="entry name" value="Pept_S26A_signal_pept_1_CS"/>
</dbReference>
<comment type="catalytic activity">
    <reaction evidence="1 6">
        <text>Cleavage of hydrophobic, N-terminal signal or leader sequences from secreted and periplasmic proteins.</text>
        <dbReference type="EC" id="3.4.21.89"/>
    </reaction>
</comment>
<comment type="subcellular location">
    <subcellularLocation>
        <location evidence="2">Cell membrane</location>
        <topology evidence="2">Single-pass type II membrane protein</topology>
    </subcellularLocation>
    <subcellularLocation>
        <location evidence="6">Membrane</location>
        <topology evidence="6">Single-pass type II membrane protein</topology>
    </subcellularLocation>
</comment>
<evidence type="ECO:0000256" key="3">
    <source>
        <dbReference type="ARBA" id="ARBA00009370"/>
    </source>
</evidence>
<evidence type="ECO:0000313" key="8">
    <source>
        <dbReference type="Proteomes" id="UP000195024"/>
    </source>
</evidence>
<dbReference type="Proteomes" id="UP000195024">
    <property type="component" value="Unassembled WGS sequence"/>
</dbReference>
<dbReference type="InterPro" id="IPR019757">
    <property type="entry name" value="Pept_S26A_signal_pept_1_Lys-AS"/>
</dbReference>
<dbReference type="InterPro" id="IPR000223">
    <property type="entry name" value="Pept_S26A_signal_pept_1"/>
</dbReference>
<dbReference type="GO" id="GO:0004252">
    <property type="term" value="F:serine-type endopeptidase activity"/>
    <property type="evidence" value="ECO:0007669"/>
    <property type="project" value="InterPro"/>
</dbReference>
<keyword evidence="5 6" id="KW-0378">Hydrolase</keyword>
<evidence type="ECO:0000256" key="1">
    <source>
        <dbReference type="ARBA" id="ARBA00000677"/>
    </source>
</evidence>
<evidence type="ECO:0000256" key="2">
    <source>
        <dbReference type="ARBA" id="ARBA00004401"/>
    </source>
</evidence>
<accession>A0A1I4PDT0</accession>
<dbReference type="GO" id="GO:0009003">
    <property type="term" value="F:signal peptidase activity"/>
    <property type="evidence" value="ECO:0007669"/>
    <property type="project" value="UniProtKB-EC"/>
</dbReference>
<dbReference type="InterPro" id="IPR036286">
    <property type="entry name" value="LexA/Signal_pep-like_sf"/>
</dbReference>
<protein>
    <recommendedName>
        <fullName evidence="4 6">Signal peptidase I</fullName>
        <ecNumber evidence="4 6">3.4.21.89</ecNumber>
    </recommendedName>
</protein>
<dbReference type="CDD" id="cd06530">
    <property type="entry name" value="S26_SPase_I"/>
    <property type="match status" value="1"/>
</dbReference>
<organism evidence="7 8">
    <name type="scientific">Enterococcus mundtii</name>
    <dbReference type="NCBI Taxonomy" id="53346"/>
    <lineage>
        <taxon>Bacteria</taxon>
        <taxon>Bacillati</taxon>
        <taxon>Bacillota</taxon>
        <taxon>Bacilli</taxon>
        <taxon>Lactobacillales</taxon>
        <taxon>Enterococcaceae</taxon>
        <taxon>Enterococcus</taxon>
    </lineage>
</organism>
<comment type="caution">
    <text evidence="7">The sequence shown here is derived from an EMBL/GenBank/DDBJ whole genome shotgun (WGS) entry which is preliminary data.</text>
</comment>
<dbReference type="PANTHER" id="PTHR43390">
    <property type="entry name" value="SIGNAL PEPTIDASE I"/>
    <property type="match status" value="1"/>
</dbReference>
<dbReference type="EMBL" id="NGMS01000001">
    <property type="protein sequence ID" value="OTP26992.1"/>
    <property type="molecule type" value="Genomic_DNA"/>
</dbReference>
<dbReference type="AlphaFoldDB" id="A0A1I4PDT0"/>
<dbReference type="Gene3D" id="2.10.109.10">
    <property type="entry name" value="Umud Fragment, subunit A"/>
    <property type="match status" value="1"/>
</dbReference>
<dbReference type="RefSeq" id="WP_071866386.1">
    <property type="nucleotide sequence ID" value="NZ_BJWA01000002.1"/>
</dbReference>